<feature type="domain" description="NADPH-dependent FMN reductase-like" evidence="3">
    <location>
        <begin position="7"/>
        <end position="103"/>
    </location>
</feature>
<evidence type="ECO:0000313" key="5">
    <source>
        <dbReference type="Proteomes" id="UP001595823"/>
    </source>
</evidence>
<keyword evidence="5" id="KW-1185">Reference proteome</keyword>
<gene>
    <name evidence="4" type="ORF">ACFPET_07660</name>
</gene>
<keyword evidence="1" id="KW-0285">Flavoprotein</keyword>
<dbReference type="RefSeq" id="WP_380619404.1">
    <property type="nucleotide sequence ID" value="NZ_JBHSDK010000011.1"/>
</dbReference>
<accession>A0ABV8TX58</accession>
<dbReference type="Gene3D" id="3.40.50.360">
    <property type="match status" value="1"/>
</dbReference>
<dbReference type="EMBL" id="JBHSDK010000011">
    <property type="protein sequence ID" value="MFC4335072.1"/>
    <property type="molecule type" value="Genomic_DNA"/>
</dbReference>
<sequence length="186" mass="20904">MADANRKFVFLLGSGRRGGNTEILAEEAAAQLPSDVEQEWIRLLDHNLPPFEDKSEGEPPALPEGTERKLLDATLSATDLVVASPLYWYGVTSHTQAYLEYWDKWFLVPGLEFTERIKGRNLWGVTAMGVKDHTHAEPLREKLRLTADFTEMNWKGLLLGTAGASGKIRERVEPMARAKEFFAETS</sequence>
<name>A0ABV8TX58_9ACTN</name>
<dbReference type="PANTHER" id="PTHR43278:SF4">
    <property type="entry name" value="NAD(P)H-DEPENDENT FMN-CONTAINING OXIDOREDUCTASE YWQN-RELATED"/>
    <property type="match status" value="1"/>
</dbReference>
<evidence type="ECO:0000259" key="3">
    <source>
        <dbReference type="Pfam" id="PF03358"/>
    </source>
</evidence>
<reference evidence="5" key="1">
    <citation type="journal article" date="2019" name="Int. J. Syst. Evol. Microbiol.">
        <title>The Global Catalogue of Microorganisms (GCM) 10K type strain sequencing project: providing services to taxonomists for standard genome sequencing and annotation.</title>
        <authorList>
            <consortium name="The Broad Institute Genomics Platform"/>
            <consortium name="The Broad Institute Genome Sequencing Center for Infectious Disease"/>
            <person name="Wu L."/>
            <person name="Ma J."/>
        </authorList>
    </citation>
    <scope>NUCLEOTIDE SEQUENCE [LARGE SCALE GENOMIC DNA]</scope>
    <source>
        <strain evidence="5">IBRC-M 10908</strain>
    </source>
</reference>
<keyword evidence="2" id="KW-0288">FMN</keyword>
<dbReference type="PANTHER" id="PTHR43278">
    <property type="entry name" value="NAD(P)H-DEPENDENT FMN-CONTAINING OXIDOREDUCTASE YWQN-RELATED"/>
    <property type="match status" value="1"/>
</dbReference>
<evidence type="ECO:0000256" key="1">
    <source>
        <dbReference type="ARBA" id="ARBA00022630"/>
    </source>
</evidence>
<protein>
    <submittedName>
        <fullName evidence="4">Flavodoxin family protein</fullName>
    </submittedName>
</protein>
<comment type="caution">
    <text evidence="4">The sequence shown here is derived from an EMBL/GenBank/DDBJ whole genome shotgun (WGS) entry which is preliminary data.</text>
</comment>
<organism evidence="4 5">
    <name type="scientific">Salininema proteolyticum</name>
    <dbReference type="NCBI Taxonomy" id="1607685"/>
    <lineage>
        <taxon>Bacteria</taxon>
        <taxon>Bacillati</taxon>
        <taxon>Actinomycetota</taxon>
        <taxon>Actinomycetes</taxon>
        <taxon>Glycomycetales</taxon>
        <taxon>Glycomycetaceae</taxon>
        <taxon>Salininema</taxon>
    </lineage>
</organism>
<dbReference type="InterPro" id="IPR051796">
    <property type="entry name" value="ISF_SsuE-like"/>
</dbReference>
<dbReference type="InterPro" id="IPR005025">
    <property type="entry name" value="FMN_Rdtase-like_dom"/>
</dbReference>
<dbReference type="Pfam" id="PF03358">
    <property type="entry name" value="FMN_red"/>
    <property type="match status" value="1"/>
</dbReference>
<dbReference type="InterPro" id="IPR029039">
    <property type="entry name" value="Flavoprotein-like_sf"/>
</dbReference>
<evidence type="ECO:0000313" key="4">
    <source>
        <dbReference type="EMBL" id="MFC4335072.1"/>
    </source>
</evidence>
<evidence type="ECO:0000256" key="2">
    <source>
        <dbReference type="ARBA" id="ARBA00022643"/>
    </source>
</evidence>
<dbReference type="Proteomes" id="UP001595823">
    <property type="component" value="Unassembled WGS sequence"/>
</dbReference>
<proteinExistence type="predicted"/>
<dbReference type="SUPFAM" id="SSF52218">
    <property type="entry name" value="Flavoproteins"/>
    <property type="match status" value="1"/>
</dbReference>